<dbReference type="Proteomes" id="UP000675880">
    <property type="component" value="Unassembled WGS sequence"/>
</dbReference>
<organism evidence="2 3">
    <name type="scientific">Nitrospira defluvii</name>
    <dbReference type="NCBI Taxonomy" id="330214"/>
    <lineage>
        <taxon>Bacteria</taxon>
        <taxon>Pseudomonadati</taxon>
        <taxon>Nitrospirota</taxon>
        <taxon>Nitrospiria</taxon>
        <taxon>Nitrospirales</taxon>
        <taxon>Nitrospiraceae</taxon>
        <taxon>Nitrospira</taxon>
    </lineage>
</organism>
<name>A0ABN7KIA3_9BACT</name>
<evidence type="ECO:0000256" key="1">
    <source>
        <dbReference type="SAM" id="MobiDB-lite"/>
    </source>
</evidence>
<evidence type="ECO:0000313" key="2">
    <source>
        <dbReference type="EMBL" id="CAE6694900.1"/>
    </source>
</evidence>
<feature type="region of interest" description="Disordered" evidence="1">
    <location>
        <begin position="29"/>
        <end position="79"/>
    </location>
</feature>
<feature type="compositionally biased region" description="Basic residues" evidence="1">
    <location>
        <begin position="50"/>
        <end position="59"/>
    </location>
</feature>
<dbReference type="EMBL" id="CAJNBJ010000001">
    <property type="protein sequence ID" value="CAE6694900.1"/>
    <property type="molecule type" value="Genomic_DNA"/>
</dbReference>
<reference evidence="2 3" key="1">
    <citation type="submission" date="2021-02" db="EMBL/GenBank/DDBJ databases">
        <authorList>
            <person name="Han P."/>
        </authorList>
    </citation>
    <scope>NUCLEOTIDE SEQUENCE [LARGE SCALE GENOMIC DNA]</scope>
    <source>
        <strain evidence="2">Candidatus Nitrospira sp. ZN2</strain>
    </source>
</reference>
<comment type="caution">
    <text evidence="2">The sequence shown here is derived from an EMBL/GenBank/DDBJ whole genome shotgun (WGS) entry which is preliminary data.</text>
</comment>
<sequence length="79" mass="8753">MSDSFLASPTSQETLCSERPLRHGLAANFEADSSSTAPPLCQQMDGVKRMEKRWKKRAKLITQDGQNGKPLEQESPCDS</sequence>
<gene>
    <name evidence="2" type="ORF">NSPZN2_10407</name>
</gene>
<keyword evidence="3" id="KW-1185">Reference proteome</keyword>
<proteinExistence type="predicted"/>
<evidence type="ECO:0000313" key="3">
    <source>
        <dbReference type="Proteomes" id="UP000675880"/>
    </source>
</evidence>
<accession>A0ABN7KIA3</accession>
<protein>
    <submittedName>
        <fullName evidence="2">Uncharacterized protein</fullName>
    </submittedName>
</protein>